<dbReference type="Proteomes" id="UP001164743">
    <property type="component" value="Chromosome 12A"/>
</dbReference>
<evidence type="ECO:0000313" key="2">
    <source>
        <dbReference type="EMBL" id="WAQ90272.1"/>
    </source>
</evidence>
<feature type="region of interest" description="Disordered" evidence="1">
    <location>
        <begin position="1"/>
        <end position="28"/>
    </location>
</feature>
<keyword evidence="3" id="KW-1185">Reference proteome</keyword>
<organism evidence="2 3">
    <name type="scientific">Puccinia triticina</name>
    <dbReference type="NCBI Taxonomy" id="208348"/>
    <lineage>
        <taxon>Eukaryota</taxon>
        <taxon>Fungi</taxon>
        <taxon>Dikarya</taxon>
        <taxon>Basidiomycota</taxon>
        <taxon>Pucciniomycotina</taxon>
        <taxon>Pucciniomycetes</taxon>
        <taxon>Pucciniales</taxon>
        <taxon>Pucciniaceae</taxon>
        <taxon>Puccinia</taxon>
    </lineage>
</organism>
<protein>
    <recommendedName>
        <fullName evidence="4">Coatomer alpha subunit C-terminal domain-containing protein</fullName>
    </recommendedName>
</protein>
<dbReference type="RefSeq" id="XP_053025827.1">
    <property type="nucleotide sequence ID" value="XM_053161851.1"/>
</dbReference>
<proteinExistence type="predicted"/>
<sequence length="132" mass="13917">MFIHHKSGTSTVEPITTGRRPRPQPAESPVLLIPKLGAVPCGRLAANPQAASPQAVKMSVGKPGSGPSSKPNTFEEHCPNCGSALDSSTAIKVGQMFYLGTKYLDVLSLRVGGNEGQAKRAVKMGFFEIGIR</sequence>
<name>A0ABY7D1X7_9BASI</name>
<reference evidence="2" key="1">
    <citation type="submission" date="2022-10" db="EMBL/GenBank/DDBJ databases">
        <title>Puccinia triticina Genome sequencing and assembly.</title>
        <authorList>
            <person name="Li C."/>
        </authorList>
    </citation>
    <scope>NUCLEOTIDE SEQUENCE</scope>
    <source>
        <strain evidence="2">Pt15</strain>
    </source>
</reference>
<evidence type="ECO:0000256" key="1">
    <source>
        <dbReference type="SAM" id="MobiDB-lite"/>
    </source>
</evidence>
<evidence type="ECO:0008006" key="4">
    <source>
        <dbReference type="Google" id="ProtNLM"/>
    </source>
</evidence>
<feature type="region of interest" description="Disordered" evidence="1">
    <location>
        <begin position="50"/>
        <end position="75"/>
    </location>
</feature>
<gene>
    <name evidence="2" type="ORF">PtA15_12A260</name>
</gene>
<evidence type="ECO:0000313" key="3">
    <source>
        <dbReference type="Proteomes" id="UP001164743"/>
    </source>
</evidence>
<dbReference type="GeneID" id="77802746"/>
<accession>A0ABY7D1X7</accession>
<dbReference type="EMBL" id="CP110432">
    <property type="protein sequence ID" value="WAQ90272.1"/>
    <property type="molecule type" value="Genomic_DNA"/>
</dbReference>
<dbReference type="InterPro" id="IPR045864">
    <property type="entry name" value="aa-tRNA-synth_II/BPL/LPL"/>
</dbReference>
<dbReference type="Gene3D" id="3.30.930.10">
    <property type="entry name" value="Bira Bifunctional Protein, Domain 2"/>
    <property type="match status" value="1"/>
</dbReference>
<feature type="compositionally biased region" description="Low complexity" evidence="1">
    <location>
        <begin position="61"/>
        <end position="71"/>
    </location>
</feature>